<keyword evidence="1" id="KW-1185">Reference proteome</keyword>
<protein>
    <submittedName>
        <fullName evidence="2">Uncharacterized protein</fullName>
    </submittedName>
</protein>
<organism evidence="1 2">
    <name type="scientific">Romanomermis culicivorax</name>
    <name type="common">Nematode worm</name>
    <dbReference type="NCBI Taxonomy" id="13658"/>
    <lineage>
        <taxon>Eukaryota</taxon>
        <taxon>Metazoa</taxon>
        <taxon>Ecdysozoa</taxon>
        <taxon>Nematoda</taxon>
        <taxon>Enoplea</taxon>
        <taxon>Dorylaimia</taxon>
        <taxon>Mermithida</taxon>
        <taxon>Mermithoidea</taxon>
        <taxon>Mermithidae</taxon>
        <taxon>Romanomermis</taxon>
    </lineage>
</organism>
<evidence type="ECO:0000313" key="2">
    <source>
        <dbReference type="WBParaSite" id="nRc.2.0.1.t23019-RA"/>
    </source>
</evidence>
<dbReference type="WBParaSite" id="nRc.2.0.1.t23019-RA">
    <property type="protein sequence ID" value="nRc.2.0.1.t23019-RA"/>
    <property type="gene ID" value="nRc.2.0.1.g23019"/>
</dbReference>
<proteinExistence type="predicted"/>
<name>A0A915J970_ROMCU</name>
<evidence type="ECO:0000313" key="1">
    <source>
        <dbReference type="Proteomes" id="UP000887565"/>
    </source>
</evidence>
<reference evidence="2" key="1">
    <citation type="submission" date="2022-11" db="UniProtKB">
        <authorList>
            <consortium name="WormBaseParasite"/>
        </authorList>
    </citation>
    <scope>IDENTIFICATION</scope>
</reference>
<accession>A0A915J970</accession>
<dbReference type="Proteomes" id="UP000887565">
    <property type="component" value="Unplaced"/>
</dbReference>
<sequence length="81" mass="9141">MGPTTFSSVKDLGGASMEEVVTPGSKERFFVEGMGDLDLLFEFEGEDDKKEIDDVRCDFGQNYSCCANYDDGGYWNFWNVQ</sequence>
<dbReference type="AlphaFoldDB" id="A0A915J970"/>